<reference evidence="4" key="1">
    <citation type="journal article" date="2023" name="Commun. Biol.">
        <title>Genome analysis of Parmales, the sister group of diatoms, reveals the evolutionary specialization of diatoms from phago-mixotrophs to photoautotrophs.</title>
        <authorList>
            <person name="Ban H."/>
            <person name="Sato S."/>
            <person name="Yoshikawa S."/>
            <person name="Yamada K."/>
            <person name="Nakamura Y."/>
            <person name="Ichinomiya M."/>
            <person name="Sato N."/>
            <person name="Blanc-Mathieu R."/>
            <person name="Endo H."/>
            <person name="Kuwata A."/>
            <person name="Ogata H."/>
        </authorList>
    </citation>
    <scope>NUCLEOTIDE SEQUENCE [LARGE SCALE GENOMIC DNA]</scope>
</reference>
<feature type="compositionally biased region" description="Basic and acidic residues" evidence="1">
    <location>
        <begin position="201"/>
        <end position="220"/>
    </location>
</feature>
<comment type="caution">
    <text evidence="3">The sequence shown here is derived from an EMBL/GenBank/DDBJ whole genome shotgun (WGS) entry which is preliminary data.</text>
</comment>
<feature type="domain" description="S phase cyclin A-associated protein in the endoplasmic reticulum N-terminal" evidence="2">
    <location>
        <begin position="109"/>
        <end position="195"/>
    </location>
</feature>
<evidence type="ECO:0000256" key="1">
    <source>
        <dbReference type="SAM" id="MobiDB-lite"/>
    </source>
</evidence>
<feature type="region of interest" description="Disordered" evidence="1">
    <location>
        <begin position="287"/>
        <end position="486"/>
    </location>
</feature>
<dbReference type="OrthoDB" id="71500at2759"/>
<sequence length="1329" mass="146818">MASESQENASPNNKSKIVGAKTKSVDVLNVTSFRIPNVEAPASRSKRRRNRNRRRPSPPPATTSQTQTDDPPPTTHATATPTSSPNRAASTHPFSPSSSVNNPSLSLFNVLLRNLERQVDEIYYHCEATIGLETLGMVDKVEALLQRGGVDFAQLKERIKVQSDANDPPPSNDPTPKAGISWDVRKSSSSTTANSSIVRNSIERMERDAKEEREREKDLPADNAWSKKLKFDPAAAMPPPQLRNTSSSSPRPTQSPFEPVVKTQRKKGVSLEVTGKALSINRVYVDADNNPLPPSMNPPTPSTDNDLTDTEAIENVWAEAEAWVEKEERKEQEASVLEGFSADASIEKESVGAIEEEEKEDNDEKSPPRVAKNPPPSERKESWYSSSDDEEDVAPPPLPPAAPTPNVLRSKPSAVPSLNIQTPYQNKTNHSVHTPLSTTSNASSTASSRSFATPAYGNHYTLHDKLSSPERRRPSPAETKAKMDERVEAAALRRAERESAKKLKLAKAAEKIERARNSVEMKNQQTAATLSEKMRQAEEQAQRHLESIVKKAESENVKVDEISFINALNEREFEEQLNQKLQDTNARINAARERRRLAQKSLSSKNERRRQLTAKVMSERELEREKQQQERWEKLQVRIKAVNERRQMRMAEAAKVAEIKKEKMDAALMKRQEMEDLVVQRSAEKEQRRFLADARRSGDHLDVDGEGSSGTPSPLKDDVIAHRKSTNSFDNVLPRKTSSFDDASLQQPSKKSEATAAEGPKVKSIRDSFEEILLSEKDCRENETNSVEHGAALKLIAQLDTGVAALSREDKKKRRKKVAGVKKKLRTDIEWAGSLLLSSTMFLPERVASALSKVDKEVGSIPPPPQDSDGLAPTKSTTSDFLKLANEVEKLVGVVEKTVKEGDANSEVNIFVVKRCLETLANAESAVLNHNHRLWWCHTSQVVVDGMRRIVNLLEDGLGMQLLLGLGGGASTVLEAATRSVCHEALRLMVRGGETGGGAERRRSLDPEALQLLKDMLTFQGDDDMEEQTRVRKNDLLRYLVLTPFCEGVCSLLRAAGGSAGEVRNPLIGEGAIPVVEALAIFYTGTKRMKPDTLVESMDEICEVEGDSIPIKDKLIEIVGGGLISLVASILPRDQNPNSVGINVDGLQLSTLALRALVHIAKLDLRKFQILCKGEASSGWTGGGGYLEFQYCIGLVLGGVGTKEAEECLFHCLTIIGYYVVGNANNQQRLHWGGEGQALLSKLSSLPFGFFVDPQKKNVLFPTLVAACLDNETNKKHIEDDLNPELLGVFLREKIAAVNKGEGEDWKDAVETSKRLPFELWESGVKFFL</sequence>
<feature type="compositionally biased region" description="Polar residues" evidence="1">
    <location>
        <begin position="416"/>
        <end position="436"/>
    </location>
</feature>
<feature type="compositionally biased region" description="Polar residues" evidence="1">
    <location>
        <begin position="520"/>
        <end position="529"/>
    </location>
</feature>
<feature type="region of interest" description="Disordered" evidence="1">
    <location>
        <begin position="1"/>
        <end position="103"/>
    </location>
</feature>
<feature type="region of interest" description="Disordered" evidence="1">
    <location>
        <begin position="516"/>
        <end position="541"/>
    </location>
</feature>
<feature type="compositionally biased region" description="Basic and acidic residues" evidence="1">
    <location>
        <begin position="461"/>
        <end position="486"/>
    </location>
</feature>
<feature type="compositionally biased region" description="Low complexity" evidence="1">
    <location>
        <begin position="187"/>
        <end position="196"/>
    </location>
</feature>
<proteinExistence type="predicted"/>
<feature type="compositionally biased region" description="Pro residues" evidence="1">
    <location>
        <begin position="394"/>
        <end position="403"/>
    </location>
</feature>
<dbReference type="InterPro" id="IPR032446">
    <property type="entry name" value="SCAPER_N"/>
</dbReference>
<gene>
    <name evidence="3" type="ORF">TrCOL_g11437</name>
</gene>
<feature type="region of interest" description="Disordered" evidence="1">
    <location>
        <begin position="856"/>
        <end position="876"/>
    </location>
</feature>
<feature type="compositionally biased region" description="Basic and acidic residues" evidence="1">
    <location>
        <begin position="689"/>
        <end position="703"/>
    </location>
</feature>
<dbReference type="EMBL" id="BRYA01000309">
    <property type="protein sequence ID" value="GMI46645.1"/>
    <property type="molecule type" value="Genomic_DNA"/>
</dbReference>
<name>A0A9W7LD21_9STRA</name>
<evidence type="ECO:0000259" key="2">
    <source>
        <dbReference type="Pfam" id="PF16501"/>
    </source>
</evidence>
<dbReference type="Pfam" id="PF16501">
    <property type="entry name" value="SCAPER_N"/>
    <property type="match status" value="1"/>
</dbReference>
<dbReference type="PANTHER" id="PTHR31434">
    <property type="entry name" value="S PHASE CYCLIN A-ASSOCIATED PROTEIN IN THE ENDOPLASMIC RETICULUM"/>
    <property type="match status" value="1"/>
</dbReference>
<feature type="compositionally biased region" description="Basic and acidic residues" evidence="1">
    <location>
        <begin position="323"/>
        <end position="333"/>
    </location>
</feature>
<protein>
    <recommendedName>
        <fullName evidence="2">S phase cyclin A-associated protein in the endoplasmic reticulum N-terminal domain-containing protein</fullName>
    </recommendedName>
</protein>
<evidence type="ECO:0000313" key="4">
    <source>
        <dbReference type="Proteomes" id="UP001165065"/>
    </source>
</evidence>
<feature type="region of interest" description="Disordered" evidence="1">
    <location>
        <begin position="160"/>
        <end position="268"/>
    </location>
</feature>
<feature type="region of interest" description="Disordered" evidence="1">
    <location>
        <begin position="594"/>
        <end position="628"/>
    </location>
</feature>
<feature type="compositionally biased region" description="Low complexity" evidence="1">
    <location>
        <begin position="245"/>
        <end position="256"/>
    </location>
</feature>
<feature type="compositionally biased region" description="Basic and acidic residues" evidence="1">
    <location>
        <begin position="532"/>
        <end position="541"/>
    </location>
</feature>
<feature type="compositionally biased region" description="Polar residues" evidence="1">
    <location>
        <begin position="1"/>
        <end position="15"/>
    </location>
</feature>
<feature type="compositionally biased region" description="Low complexity" evidence="1">
    <location>
        <begin position="62"/>
        <end position="85"/>
    </location>
</feature>
<feature type="compositionally biased region" description="Pro residues" evidence="1">
    <location>
        <begin position="291"/>
        <end position="301"/>
    </location>
</feature>
<feature type="region of interest" description="Disordered" evidence="1">
    <location>
        <begin position="689"/>
        <end position="761"/>
    </location>
</feature>
<keyword evidence="4" id="KW-1185">Reference proteome</keyword>
<accession>A0A9W7LD21</accession>
<dbReference type="Proteomes" id="UP001165065">
    <property type="component" value="Unassembled WGS sequence"/>
</dbReference>
<feature type="compositionally biased region" description="Low complexity" evidence="1">
    <location>
        <begin position="93"/>
        <end position="103"/>
    </location>
</feature>
<feature type="compositionally biased region" description="Polar residues" evidence="1">
    <location>
        <begin position="726"/>
        <end position="749"/>
    </location>
</feature>
<feature type="compositionally biased region" description="Basic residues" evidence="1">
    <location>
        <begin position="44"/>
        <end position="56"/>
    </location>
</feature>
<feature type="compositionally biased region" description="Basic and acidic residues" evidence="1">
    <location>
        <begin position="617"/>
        <end position="628"/>
    </location>
</feature>
<feature type="compositionally biased region" description="Low complexity" evidence="1">
    <location>
        <begin position="437"/>
        <end position="455"/>
    </location>
</feature>
<dbReference type="PANTHER" id="PTHR31434:SF2">
    <property type="entry name" value="S PHASE CYCLIN A-ASSOCIATED PROTEIN IN THE ENDOPLASMIC RETICULUM"/>
    <property type="match status" value="1"/>
</dbReference>
<evidence type="ECO:0000313" key="3">
    <source>
        <dbReference type="EMBL" id="GMI46645.1"/>
    </source>
</evidence>
<organism evidence="3 4">
    <name type="scientific">Triparma columacea</name>
    <dbReference type="NCBI Taxonomy" id="722753"/>
    <lineage>
        <taxon>Eukaryota</taxon>
        <taxon>Sar</taxon>
        <taxon>Stramenopiles</taxon>
        <taxon>Ochrophyta</taxon>
        <taxon>Bolidophyceae</taxon>
        <taxon>Parmales</taxon>
        <taxon>Triparmaceae</taxon>
        <taxon>Triparma</taxon>
    </lineage>
</organism>